<evidence type="ECO:0000313" key="5">
    <source>
        <dbReference type="Proteomes" id="UP001160483"/>
    </source>
</evidence>
<evidence type="ECO:0000256" key="3">
    <source>
        <dbReference type="SAM" id="MobiDB-lite"/>
    </source>
</evidence>
<dbReference type="SUPFAM" id="SSF54189">
    <property type="entry name" value="Ribosomal proteins S24e, L23 and L15e"/>
    <property type="match status" value="1"/>
</dbReference>
<dbReference type="PANTHER" id="PTHR10496">
    <property type="entry name" value="40S RIBOSOMAL PROTEIN S24"/>
    <property type="match status" value="1"/>
</dbReference>
<dbReference type="InterPro" id="IPR053709">
    <property type="entry name" value="eRP_eS24_sf"/>
</dbReference>
<protein>
    <recommendedName>
        <fullName evidence="6">40S ribosomal protein S24</fullName>
    </recommendedName>
</protein>
<name>A0AAU9L0H8_9STRA</name>
<evidence type="ECO:0000256" key="2">
    <source>
        <dbReference type="ARBA" id="ARBA00023274"/>
    </source>
</evidence>
<organism evidence="4 5">
    <name type="scientific">Peronospora belbahrii</name>
    <dbReference type="NCBI Taxonomy" id="622444"/>
    <lineage>
        <taxon>Eukaryota</taxon>
        <taxon>Sar</taxon>
        <taxon>Stramenopiles</taxon>
        <taxon>Oomycota</taxon>
        <taxon>Peronosporomycetes</taxon>
        <taxon>Peronosporales</taxon>
        <taxon>Peronosporaceae</taxon>
        <taxon>Peronospora</taxon>
    </lineage>
</organism>
<dbReference type="InterPro" id="IPR001976">
    <property type="entry name" value="Ribosomal_eS24"/>
</dbReference>
<comment type="caution">
    <text evidence="4">The sequence shown here is derived from an EMBL/GenBank/DDBJ whole genome shotgun (WGS) entry which is preliminary data.</text>
</comment>
<feature type="compositionally biased region" description="Basic residues" evidence="3">
    <location>
        <begin position="97"/>
        <end position="118"/>
    </location>
</feature>
<evidence type="ECO:0000313" key="4">
    <source>
        <dbReference type="EMBL" id="CAH0478668.1"/>
    </source>
</evidence>
<dbReference type="GO" id="GO:1990904">
    <property type="term" value="C:ribonucleoprotein complex"/>
    <property type="evidence" value="ECO:0007669"/>
    <property type="project" value="UniProtKB-KW"/>
</dbReference>
<feature type="region of interest" description="Disordered" evidence="3">
    <location>
        <begin position="92"/>
        <end position="118"/>
    </location>
</feature>
<dbReference type="Proteomes" id="UP001160483">
    <property type="component" value="Unassembled WGS sequence"/>
</dbReference>
<dbReference type="InterPro" id="IPR012678">
    <property type="entry name" value="Ribosomal_uL23/eL15/eS24_sf"/>
</dbReference>
<dbReference type="GO" id="GO:0003735">
    <property type="term" value="F:structural constituent of ribosome"/>
    <property type="evidence" value="ECO:0007669"/>
    <property type="project" value="InterPro"/>
</dbReference>
<reference evidence="4" key="1">
    <citation type="submission" date="2021-11" db="EMBL/GenBank/DDBJ databases">
        <authorList>
            <person name="Islam A."/>
            <person name="Islam S."/>
            <person name="Flora M.S."/>
            <person name="Rahman M."/>
            <person name="Ziaur R.M."/>
            <person name="Epstein J.H."/>
            <person name="Hassan M."/>
            <person name="Klassen M."/>
            <person name="Woodard K."/>
            <person name="Webb A."/>
            <person name="Webby R.J."/>
            <person name="El Zowalaty M.E."/>
        </authorList>
    </citation>
    <scope>NUCLEOTIDE SEQUENCE</scope>
    <source>
        <strain evidence="4">Pbs3</strain>
    </source>
</reference>
<dbReference type="GO" id="GO:0005840">
    <property type="term" value="C:ribosome"/>
    <property type="evidence" value="ECO:0007669"/>
    <property type="project" value="UniProtKB-KW"/>
</dbReference>
<sequence length="118" mass="13313">MADKIPVTVRTRKFLRNSLLARRQMVVEVIHPGRPNVPKAELQEKLAKMYKVKDPNTVFLYGFRTQFGGGKSSGFGLVGLVEKVETSRKQIKEAKNRAKKVRGVGRRIARHKAAKANK</sequence>
<dbReference type="Pfam" id="PF01282">
    <property type="entry name" value="Ribosomal_S24e"/>
    <property type="match status" value="1"/>
</dbReference>
<dbReference type="GO" id="GO:0006412">
    <property type="term" value="P:translation"/>
    <property type="evidence" value="ECO:0007669"/>
    <property type="project" value="InterPro"/>
</dbReference>
<accession>A0AAU9L0H8</accession>
<dbReference type="Gene3D" id="3.30.70.3370">
    <property type="match status" value="1"/>
</dbReference>
<evidence type="ECO:0008006" key="6">
    <source>
        <dbReference type="Google" id="ProtNLM"/>
    </source>
</evidence>
<keyword evidence="2" id="KW-0687">Ribonucleoprotein</keyword>
<keyword evidence="1" id="KW-0689">Ribosomal protein</keyword>
<evidence type="ECO:0000256" key="1">
    <source>
        <dbReference type="ARBA" id="ARBA00022980"/>
    </source>
</evidence>
<dbReference type="AlphaFoldDB" id="A0AAU9L0H8"/>
<proteinExistence type="predicted"/>
<dbReference type="EMBL" id="CAKKTJ010000266">
    <property type="protein sequence ID" value="CAH0478668.1"/>
    <property type="molecule type" value="Genomic_DNA"/>
</dbReference>
<gene>
    <name evidence="4" type="ORF">PBS003_LOCUS5358</name>
</gene>